<dbReference type="Proteomes" id="UP000631694">
    <property type="component" value="Unassembled WGS sequence"/>
</dbReference>
<dbReference type="RefSeq" id="WP_197310270.1">
    <property type="nucleotide sequence ID" value="NZ_JADZLT010000041.1"/>
</dbReference>
<accession>A0A931I1D2</accession>
<organism evidence="3 4">
    <name type="scientific">Methylobrevis albus</name>
    <dbReference type="NCBI Taxonomy" id="2793297"/>
    <lineage>
        <taxon>Bacteria</taxon>
        <taxon>Pseudomonadati</taxon>
        <taxon>Pseudomonadota</taxon>
        <taxon>Alphaproteobacteria</taxon>
        <taxon>Hyphomicrobiales</taxon>
        <taxon>Pleomorphomonadaceae</taxon>
        <taxon>Methylobrevis</taxon>
    </lineage>
</organism>
<feature type="chain" id="PRO_5037886396" evidence="2">
    <location>
        <begin position="33"/>
        <end position="278"/>
    </location>
</feature>
<name>A0A931I1D2_9HYPH</name>
<evidence type="ECO:0000313" key="3">
    <source>
        <dbReference type="EMBL" id="MBH0237171.1"/>
    </source>
</evidence>
<protein>
    <submittedName>
        <fullName evidence="3">Uncharacterized protein</fullName>
    </submittedName>
</protein>
<feature type="signal peptide" evidence="2">
    <location>
        <begin position="1"/>
        <end position="32"/>
    </location>
</feature>
<keyword evidence="4" id="KW-1185">Reference proteome</keyword>
<evidence type="ECO:0000256" key="1">
    <source>
        <dbReference type="SAM" id="MobiDB-lite"/>
    </source>
</evidence>
<dbReference type="AlphaFoldDB" id="A0A931I1D2"/>
<gene>
    <name evidence="3" type="ORF">I5731_05000</name>
</gene>
<feature type="region of interest" description="Disordered" evidence="1">
    <location>
        <begin position="258"/>
        <end position="278"/>
    </location>
</feature>
<evidence type="ECO:0000313" key="4">
    <source>
        <dbReference type="Proteomes" id="UP000631694"/>
    </source>
</evidence>
<sequence>MTGAGDQTPRAFGRVRRTAAAVLLLTAALATAGCTRPEGDFGRARPSYLHDDLMPVVGARSAAMRGEPVSPFNRTDTERLLGDQSWSLVRPPHAGQWWMAVAAELQRTRLTAATDLRFDPGGYYAHLRAGDYRSSEARWGKAAADALADAELLPPFCHVVRLVRRDDAERLAVLGRRGGMDDDEYASAEARVAENEALIAWAGRAVGYRIVAYREAIDRLEVETPSRQLFETNRALDTLVAASGCLALGGAIGKWPLPEAPTRPGRPLGDLDGPVLQK</sequence>
<proteinExistence type="predicted"/>
<evidence type="ECO:0000256" key="2">
    <source>
        <dbReference type="SAM" id="SignalP"/>
    </source>
</evidence>
<comment type="caution">
    <text evidence="3">The sequence shown here is derived from an EMBL/GenBank/DDBJ whole genome shotgun (WGS) entry which is preliminary data.</text>
</comment>
<dbReference type="EMBL" id="JADZLT010000041">
    <property type="protein sequence ID" value="MBH0237171.1"/>
    <property type="molecule type" value="Genomic_DNA"/>
</dbReference>
<keyword evidence="2" id="KW-0732">Signal</keyword>
<reference evidence="3" key="1">
    <citation type="submission" date="2020-12" db="EMBL/GenBank/DDBJ databases">
        <title>Methylobrevis albus sp. nov., isolated from fresh water lack sediment.</title>
        <authorList>
            <person name="Zou Q."/>
        </authorList>
    </citation>
    <scope>NUCLEOTIDE SEQUENCE</scope>
    <source>
        <strain evidence="3">L22</strain>
    </source>
</reference>